<evidence type="ECO:0000313" key="9">
    <source>
        <dbReference type="Proteomes" id="UP001341840"/>
    </source>
</evidence>
<comment type="caution">
    <text evidence="8">The sequence shown here is derived from an EMBL/GenBank/DDBJ whole genome shotgun (WGS) entry which is preliminary data.</text>
</comment>
<dbReference type="PANTHER" id="PTHR33680:SF1">
    <property type="entry name" value="OS05G0489500 PROTEIN"/>
    <property type="match status" value="1"/>
</dbReference>
<evidence type="ECO:0000256" key="5">
    <source>
        <dbReference type="SAM" id="MobiDB-lite"/>
    </source>
</evidence>
<organism evidence="8 9">
    <name type="scientific">Stylosanthes scabra</name>
    <dbReference type="NCBI Taxonomy" id="79078"/>
    <lineage>
        <taxon>Eukaryota</taxon>
        <taxon>Viridiplantae</taxon>
        <taxon>Streptophyta</taxon>
        <taxon>Embryophyta</taxon>
        <taxon>Tracheophyta</taxon>
        <taxon>Spermatophyta</taxon>
        <taxon>Magnoliopsida</taxon>
        <taxon>eudicotyledons</taxon>
        <taxon>Gunneridae</taxon>
        <taxon>Pentapetalae</taxon>
        <taxon>rosids</taxon>
        <taxon>fabids</taxon>
        <taxon>Fabales</taxon>
        <taxon>Fabaceae</taxon>
        <taxon>Papilionoideae</taxon>
        <taxon>50 kb inversion clade</taxon>
        <taxon>dalbergioids sensu lato</taxon>
        <taxon>Dalbergieae</taxon>
        <taxon>Pterocarpus clade</taxon>
        <taxon>Stylosanthes</taxon>
    </lineage>
</organism>
<reference evidence="8 9" key="1">
    <citation type="journal article" date="2023" name="Plants (Basel)">
        <title>Bridging the Gap: Combining Genomics and Transcriptomics Approaches to Understand Stylosanthes scabra, an Orphan Legume from the Brazilian Caatinga.</title>
        <authorList>
            <person name="Ferreira-Neto J.R.C."/>
            <person name="da Silva M.D."/>
            <person name="Binneck E."/>
            <person name="de Melo N.F."/>
            <person name="da Silva R.H."/>
            <person name="de Melo A.L.T.M."/>
            <person name="Pandolfi V."/>
            <person name="Bustamante F.O."/>
            <person name="Brasileiro-Vidal A.C."/>
            <person name="Benko-Iseppon A.M."/>
        </authorList>
    </citation>
    <scope>NUCLEOTIDE SEQUENCE [LARGE SCALE GENOMIC DNA]</scope>
    <source>
        <tissue evidence="8">Leaves</tissue>
    </source>
</reference>
<proteinExistence type="predicted"/>
<evidence type="ECO:0000313" key="8">
    <source>
        <dbReference type="EMBL" id="MED6170665.1"/>
    </source>
</evidence>
<feature type="transmembrane region" description="Helical" evidence="6">
    <location>
        <begin position="132"/>
        <end position="149"/>
    </location>
</feature>
<keyword evidence="6" id="KW-0812">Transmembrane</keyword>
<dbReference type="EMBL" id="JASCZI010151184">
    <property type="protein sequence ID" value="MED6170665.1"/>
    <property type="molecule type" value="Genomic_DNA"/>
</dbReference>
<evidence type="ECO:0000256" key="1">
    <source>
        <dbReference type="ARBA" id="ARBA00022723"/>
    </source>
</evidence>
<dbReference type="PROSITE" id="PS51999">
    <property type="entry name" value="ZF_GRF"/>
    <property type="match status" value="1"/>
</dbReference>
<keyword evidence="6" id="KW-0472">Membrane</keyword>
<gene>
    <name evidence="8" type="ORF">PIB30_033232</name>
</gene>
<keyword evidence="9" id="KW-1185">Reference proteome</keyword>
<keyword evidence="6" id="KW-1133">Transmembrane helix</keyword>
<evidence type="ECO:0000256" key="2">
    <source>
        <dbReference type="ARBA" id="ARBA00022771"/>
    </source>
</evidence>
<keyword evidence="3" id="KW-0862">Zinc</keyword>
<dbReference type="InterPro" id="IPR010666">
    <property type="entry name" value="Znf_GRF"/>
</dbReference>
<keyword evidence="1" id="KW-0479">Metal-binding</keyword>
<keyword evidence="2 4" id="KW-0863">Zinc-finger</keyword>
<name>A0ABU6VD66_9FABA</name>
<feature type="region of interest" description="Disordered" evidence="5">
    <location>
        <begin position="1"/>
        <end position="23"/>
    </location>
</feature>
<evidence type="ECO:0000256" key="6">
    <source>
        <dbReference type="SAM" id="Phobius"/>
    </source>
</evidence>
<evidence type="ECO:0000259" key="7">
    <source>
        <dbReference type="PROSITE" id="PS51999"/>
    </source>
</evidence>
<dbReference type="PANTHER" id="PTHR33680">
    <property type="entry name" value="OS07G0190500 PROTEIN"/>
    <property type="match status" value="1"/>
</dbReference>
<protein>
    <recommendedName>
        <fullName evidence="7">GRF-type domain-containing protein</fullName>
    </recommendedName>
</protein>
<sequence>MESDGAATSSRRSERSSSTQGVYMPSVGEEMDEVAPKCRCGVYVILYLSKTSSNPNRLFLGCPFYKGRIPYCRYFKWLDQFTAKIDKVVAAKCGEGAEDVHEHFSRMEHEWRFSELEKRIAYLEQRKKSMHLCYVVGLFLFLVGVYMATK</sequence>
<dbReference type="Proteomes" id="UP001341840">
    <property type="component" value="Unassembled WGS sequence"/>
</dbReference>
<evidence type="ECO:0000256" key="4">
    <source>
        <dbReference type="PROSITE-ProRule" id="PRU01343"/>
    </source>
</evidence>
<feature type="domain" description="GRF-type" evidence="7">
    <location>
        <begin position="38"/>
        <end position="81"/>
    </location>
</feature>
<accession>A0ABU6VD66</accession>
<evidence type="ECO:0000256" key="3">
    <source>
        <dbReference type="ARBA" id="ARBA00022833"/>
    </source>
</evidence>